<evidence type="ECO:0000313" key="2">
    <source>
        <dbReference type="Proteomes" id="UP001497623"/>
    </source>
</evidence>
<proteinExistence type="predicted"/>
<dbReference type="AlphaFoldDB" id="A0AAV2QYB5"/>
<sequence length="114" mass="12641">MSNLEEIIAKMAERSLEQQGQIAGLIEAIKAMPGVQNPVAVTVQPAVIDPAIARADKVQRLSMSMRKTNRIKEFKGNDSDIRIFIKKFEGELATLKPMVGIADNLTDLEYIPIF</sequence>
<evidence type="ECO:0000313" key="1">
    <source>
        <dbReference type="EMBL" id="CAL4100991.1"/>
    </source>
</evidence>
<feature type="non-terminal residue" evidence="1">
    <location>
        <position position="114"/>
    </location>
</feature>
<dbReference type="Proteomes" id="UP001497623">
    <property type="component" value="Unassembled WGS sequence"/>
</dbReference>
<reference evidence="1 2" key="1">
    <citation type="submission" date="2024-05" db="EMBL/GenBank/DDBJ databases">
        <authorList>
            <person name="Wallberg A."/>
        </authorList>
    </citation>
    <scope>NUCLEOTIDE SEQUENCE [LARGE SCALE GENOMIC DNA]</scope>
</reference>
<accession>A0AAV2QYB5</accession>
<name>A0AAV2QYB5_MEGNR</name>
<keyword evidence="2" id="KW-1185">Reference proteome</keyword>
<comment type="caution">
    <text evidence="1">The sequence shown here is derived from an EMBL/GenBank/DDBJ whole genome shotgun (WGS) entry which is preliminary data.</text>
</comment>
<organism evidence="1 2">
    <name type="scientific">Meganyctiphanes norvegica</name>
    <name type="common">Northern krill</name>
    <name type="synonym">Thysanopoda norvegica</name>
    <dbReference type="NCBI Taxonomy" id="48144"/>
    <lineage>
        <taxon>Eukaryota</taxon>
        <taxon>Metazoa</taxon>
        <taxon>Ecdysozoa</taxon>
        <taxon>Arthropoda</taxon>
        <taxon>Crustacea</taxon>
        <taxon>Multicrustacea</taxon>
        <taxon>Malacostraca</taxon>
        <taxon>Eumalacostraca</taxon>
        <taxon>Eucarida</taxon>
        <taxon>Euphausiacea</taxon>
        <taxon>Euphausiidae</taxon>
        <taxon>Meganyctiphanes</taxon>
    </lineage>
</organism>
<dbReference type="EMBL" id="CAXKWB010011361">
    <property type="protein sequence ID" value="CAL4100991.1"/>
    <property type="molecule type" value="Genomic_DNA"/>
</dbReference>
<protein>
    <submittedName>
        <fullName evidence="1">Uncharacterized protein</fullName>
    </submittedName>
</protein>
<gene>
    <name evidence="1" type="ORF">MNOR_LOCUS16918</name>
</gene>